<dbReference type="GO" id="GO:0000124">
    <property type="term" value="C:SAGA complex"/>
    <property type="evidence" value="ECO:0007669"/>
    <property type="project" value="UniProtKB-UniRule"/>
</dbReference>
<dbReference type="AlphaFoldDB" id="A0A2N1JBR8"/>
<dbReference type="InterPro" id="IPR038212">
    <property type="entry name" value="TF_EnY2_sf"/>
</dbReference>
<evidence type="ECO:0000313" key="2">
    <source>
        <dbReference type="EMBL" id="PKI83988.1"/>
    </source>
</evidence>
<evidence type="ECO:0000313" key="3">
    <source>
        <dbReference type="Proteomes" id="UP000232875"/>
    </source>
</evidence>
<keyword evidence="1" id="KW-0010">Activator</keyword>
<protein>
    <recommendedName>
        <fullName evidence="1">Transcription and mRNA export factor SUS1</fullName>
    </recommendedName>
</protein>
<keyword evidence="1" id="KW-0811">Translocation</keyword>
<dbReference type="GO" id="GO:0006325">
    <property type="term" value="P:chromatin organization"/>
    <property type="evidence" value="ECO:0007669"/>
    <property type="project" value="UniProtKB-KW"/>
</dbReference>
<dbReference type="EMBL" id="KZ454990">
    <property type="protein sequence ID" value="PKI83988.1"/>
    <property type="molecule type" value="Genomic_DNA"/>
</dbReference>
<dbReference type="OrthoDB" id="6221744at2759"/>
<dbReference type="GO" id="GO:0015031">
    <property type="term" value="P:protein transport"/>
    <property type="evidence" value="ECO:0007669"/>
    <property type="project" value="UniProtKB-KW"/>
</dbReference>
<evidence type="ECO:0000256" key="1">
    <source>
        <dbReference type="HAMAP-Rule" id="MF_03046"/>
    </source>
</evidence>
<keyword evidence="1" id="KW-0539">Nucleus</keyword>
<dbReference type="GO" id="GO:0006406">
    <property type="term" value="P:mRNA export from nucleus"/>
    <property type="evidence" value="ECO:0007669"/>
    <property type="project" value="UniProtKB-UniRule"/>
</dbReference>
<keyword evidence="1" id="KW-0156">Chromatin regulator</keyword>
<dbReference type="Proteomes" id="UP000232875">
    <property type="component" value="Unassembled WGS sequence"/>
</dbReference>
<dbReference type="HAMAP" id="MF_03046">
    <property type="entry name" value="ENY2_Sus1"/>
    <property type="match status" value="1"/>
</dbReference>
<dbReference type="Pfam" id="PF10163">
    <property type="entry name" value="EnY2"/>
    <property type="match status" value="1"/>
</dbReference>
<sequence length="101" mass="11639">MSDVVSNESCEELLNQLHQRLIATGEWSTLLLHLRRMLEESEWDVQLRQRAEREAQSQDALHLPTLVSKLGPFAQETIPESVREAITAQLRSFLDRNLEDA</sequence>
<keyword evidence="1" id="KW-0813">Transport</keyword>
<gene>
    <name evidence="1" type="primary">SUS1</name>
    <name evidence="2" type="ORF">MVES_001921</name>
</gene>
<dbReference type="Gene3D" id="1.10.246.140">
    <property type="match status" value="1"/>
</dbReference>
<dbReference type="GO" id="GO:0005643">
    <property type="term" value="C:nuclear pore"/>
    <property type="evidence" value="ECO:0007669"/>
    <property type="project" value="UniProtKB-UniRule"/>
</dbReference>
<name>A0A2N1JBR8_9BASI</name>
<dbReference type="STRING" id="2020962.A0A2N1JBR8"/>
<dbReference type="PANTHER" id="PTHR12514">
    <property type="entry name" value="ENHANCER OF YELLOW 2 TRANSCRIPTION FACTOR"/>
    <property type="match status" value="1"/>
</dbReference>
<accession>A0A2N1JBR8</accession>
<organism evidence="2 3">
    <name type="scientific">Malassezia vespertilionis</name>
    <dbReference type="NCBI Taxonomy" id="2020962"/>
    <lineage>
        <taxon>Eukaryota</taxon>
        <taxon>Fungi</taxon>
        <taxon>Dikarya</taxon>
        <taxon>Basidiomycota</taxon>
        <taxon>Ustilaginomycotina</taxon>
        <taxon>Malasseziomycetes</taxon>
        <taxon>Malasseziales</taxon>
        <taxon>Malasseziaceae</taxon>
        <taxon>Malassezia</taxon>
    </lineage>
</organism>
<dbReference type="GO" id="GO:0070390">
    <property type="term" value="C:transcription export complex 2"/>
    <property type="evidence" value="ECO:0007669"/>
    <property type="project" value="UniProtKB-UniRule"/>
</dbReference>
<keyword evidence="1" id="KW-0805">Transcription regulation</keyword>
<dbReference type="GO" id="GO:0000932">
    <property type="term" value="C:P-body"/>
    <property type="evidence" value="ECO:0007669"/>
    <property type="project" value="UniProtKB-SubCell"/>
</dbReference>
<proteinExistence type="inferred from homology"/>
<keyword evidence="1" id="KW-0804">Transcription</keyword>
<comment type="function">
    <text evidence="1">Involved in mRNA export coupled transcription activation by association with both the TREX-2 and the SAGA complexes. At the promoters, SAGA is required for recruitment of the basal transcription machinery. It influences RNA polymerase II transcriptional activity through different activities such as TBP interaction and promoter selectivity, interaction with transcription activators, and chromatin modification through histone acetylation and deubiquitination. Within the SAGA complex, participates to a subcomplex required for deubiquitination of H2B and for the maintenance of steady-state H3 methylation levels. The TREX-2 complex functions in docking export-competent ribonucleoprotein particles (mRNPs) to the nuclear entrance of the nuclear pore complex (nuclear basket). TREX-2 participates in mRNA export and accurate chromatin positioning in the nucleus by tethering genes to the nuclear periphery. May also be involved in cytoplasmic mRNA decay by interaction with components of P-bodies.</text>
</comment>
<comment type="subcellular location">
    <subcellularLocation>
        <location evidence="1">Nucleus</location>
        <location evidence="1">Nucleoplasm</location>
    </subcellularLocation>
    <subcellularLocation>
        <location evidence="1">Cytoplasm</location>
        <location evidence="1">P-body</location>
    </subcellularLocation>
</comment>
<dbReference type="InterPro" id="IPR018783">
    <property type="entry name" value="TF_ENY2"/>
</dbReference>
<dbReference type="GO" id="GO:0003713">
    <property type="term" value="F:transcription coactivator activity"/>
    <property type="evidence" value="ECO:0007669"/>
    <property type="project" value="UniProtKB-UniRule"/>
</dbReference>
<reference evidence="2 3" key="1">
    <citation type="submission" date="2017-10" db="EMBL/GenBank/DDBJ databases">
        <title>A novel species of cold-tolerant Malassezia isolated from bats.</title>
        <authorList>
            <person name="Lorch J.M."/>
            <person name="Palmer J.M."/>
            <person name="Vanderwolf K.J."/>
            <person name="Schmidt K.Z."/>
            <person name="Verant M.L."/>
            <person name="Weller T.J."/>
            <person name="Blehert D.S."/>
        </authorList>
    </citation>
    <scope>NUCLEOTIDE SEQUENCE [LARGE SCALE GENOMIC DNA]</scope>
    <source>
        <strain evidence="2 3">NWHC:44797-103</strain>
    </source>
</reference>
<dbReference type="GO" id="GO:0005654">
    <property type="term" value="C:nucleoplasm"/>
    <property type="evidence" value="ECO:0007669"/>
    <property type="project" value="UniProtKB-SubCell"/>
</dbReference>
<keyword evidence="3" id="KW-1185">Reference proteome</keyword>
<keyword evidence="1" id="KW-0653">Protein transport</keyword>
<dbReference type="GO" id="GO:0006368">
    <property type="term" value="P:transcription elongation by RNA polymerase II"/>
    <property type="evidence" value="ECO:0007669"/>
    <property type="project" value="UniProtKB-UniRule"/>
</dbReference>
<comment type="similarity">
    <text evidence="1">Belongs to the ENY2 family.</text>
</comment>
<comment type="subunit">
    <text evidence="1">Component of the nuclear pore complex (NPC)-associated TREX-2 complex (transcription and export complex 2), composed of at least SUS1, SAC3, THP1, SEM1, and CDC31. TREX-2 contains 2 SUS1 chains. The TREX-2 complex interacts with the nucleoporin NUP1. Component of the 1.8 MDa SAGA transcription coactivator-HAT complex. SAGA is built of 5 distinct domains with specialized functions. Within the SAGA complex, SUS1, SGF11, SGF73 and UBP8 form an additional subcomplex of SAGA called the DUB module (deubiquitination module). Interacts directly with THP1, SAC3, SGF11, and with the RNA polymerase II.</text>
</comment>
<keyword evidence="1" id="KW-0509">mRNA transport</keyword>
<keyword evidence="1" id="KW-0963">Cytoplasm</keyword>
<dbReference type="GO" id="GO:0071819">
    <property type="term" value="C:DUBm complex"/>
    <property type="evidence" value="ECO:0007669"/>
    <property type="project" value="UniProtKB-UniRule"/>
</dbReference>